<dbReference type="RefSeq" id="WP_381330436.1">
    <property type="nucleotide sequence ID" value="NZ_JBHTMM010000089.1"/>
</dbReference>
<proteinExistence type="predicted"/>
<organism evidence="2 3">
    <name type="scientific">Streptomyces kaempferi</name>
    <dbReference type="NCBI Taxonomy" id="333725"/>
    <lineage>
        <taxon>Bacteria</taxon>
        <taxon>Bacillati</taxon>
        <taxon>Actinomycetota</taxon>
        <taxon>Actinomycetes</taxon>
        <taxon>Kitasatosporales</taxon>
        <taxon>Streptomycetaceae</taxon>
        <taxon>Streptomyces</taxon>
    </lineage>
</organism>
<comment type="caution">
    <text evidence="2">The sequence shown here is derived from an EMBL/GenBank/DDBJ whole genome shotgun (WGS) entry which is preliminary data.</text>
</comment>
<gene>
    <name evidence="2" type="ORF">ACFQ5X_38940</name>
</gene>
<dbReference type="EMBL" id="JBHTMM010000089">
    <property type="protein sequence ID" value="MFD1311765.1"/>
    <property type="molecule type" value="Genomic_DNA"/>
</dbReference>
<name>A0ABW3XRF3_9ACTN</name>
<dbReference type="PANTHER" id="PTHR46889:SF4">
    <property type="entry name" value="TRANSPOSASE INSO FOR INSERTION SEQUENCE ELEMENT IS911B-RELATED"/>
    <property type="match status" value="1"/>
</dbReference>
<evidence type="ECO:0000259" key="1">
    <source>
        <dbReference type="Pfam" id="PF13276"/>
    </source>
</evidence>
<sequence length="83" mass="9578">MLGVPRSIYYAHRASRLARTVRERAEEVLVGEIRVLHAGSRGAYGAPRIHAALRRAGRVVNSKKVERLMRKHRIVGITRRRRR</sequence>
<accession>A0ABW3XRF3</accession>
<feature type="domain" description="HTH-like" evidence="1">
    <location>
        <begin position="25"/>
        <end position="82"/>
    </location>
</feature>
<dbReference type="Pfam" id="PF13276">
    <property type="entry name" value="HTH_21"/>
    <property type="match status" value="1"/>
</dbReference>
<dbReference type="Proteomes" id="UP001597058">
    <property type="component" value="Unassembled WGS sequence"/>
</dbReference>
<dbReference type="PANTHER" id="PTHR46889">
    <property type="entry name" value="TRANSPOSASE INSF FOR INSERTION SEQUENCE IS3B-RELATED"/>
    <property type="match status" value="1"/>
</dbReference>
<evidence type="ECO:0000313" key="3">
    <source>
        <dbReference type="Proteomes" id="UP001597058"/>
    </source>
</evidence>
<dbReference type="InterPro" id="IPR050900">
    <property type="entry name" value="Transposase_IS3/IS150/IS904"/>
</dbReference>
<protein>
    <submittedName>
        <fullName evidence="2">IS3 family transposase</fullName>
    </submittedName>
</protein>
<keyword evidence="3" id="KW-1185">Reference proteome</keyword>
<evidence type="ECO:0000313" key="2">
    <source>
        <dbReference type="EMBL" id="MFD1311765.1"/>
    </source>
</evidence>
<reference evidence="3" key="1">
    <citation type="journal article" date="2019" name="Int. J. Syst. Evol. Microbiol.">
        <title>The Global Catalogue of Microorganisms (GCM) 10K type strain sequencing project: providing services to taxonomists for standard genome sequencing and annotation.</title>
        <authorList>
            <consortium name="The Broad Institute Genomics Platform"/>
            <consortium name="The Broad Institute Genome Sequencing Center for Infectious Disease"/>
            <person name="Wu L."/>
            <person name="Ma J."/>
        </authorList>
    </citation>
    <scope>NUCLEOTIDE SEQUENCE [LARGE SCALE GENOMIC DNA]</scope>
    <source>
        <strain evidence="3">CGMCC 4.7020</strain>
    </source>
</reference>
<feature type="non-terminal residue" evidence="2">
    <location>
        <position position="83"/>
    </location>
</feature>
<dbReference type="InterPro" id="IPR025948">
    <property type="entry name" value="HTH-like_dom"/>
</dbReference>